<dbReference type="InterPro" id="IPR003439">
    <property type="entry name" value="ABC_transporter-like_ATP-bd"/>
</dbReference>
<dbReference type="Gene3D" id="3.40.50.300">
    <property type="entry name" value="P-loop containing nucleotide triphosphate hydrolases"/>
    <property type="match status" value="1"/>
</dbReference>
<dbReference type="KEGG" id="pact:CA264_11480"/>
<dbReference type="InterPro" id="IPR003593">
    <property type="entry name" value="AAA+_ATPase"/>
</dbReference>
<evidence type="ECO:0000256" key="3">
    <source>
        <dbReference type="ARBA" id="ARBA00022741"/>
    </source>
</evidence>
<evidence type="ECO:0000313" key="6">
    <source>
        <dbReference type="EMBL" id="ARS36005.1"/>
    </source>
</evidence>
<dbReference type="SUPFAM" id="SSF52540">
    <property type="entry name" value="P-loop containing nucleoside triphosphate hydrolases"/>
    <property type="match status" value="1"/>
</dbReference>
<dbReference type="STRING" id="709015.GCA_000472485_02317"/>
<dbReference type="AlphaFoldDB" id="A0A1X9YSZ6"/>
<dbReference type="PANTHER" id="PTHR43335:SF4">
    <property type="entry name" value="ABC TRANSPORTER, ATP-BINDING PROTEIN"/>
    <property type="match status" value="1"/>
</dbReference>
<feature type="domain" description="ABC transporter" evidence="5">
    <location>
        <begin position="6"/>
        <end position="235"/>
    </location>
</feature>
<dbReference type="EMBL" id="CP021235">
    <property type="protein sequence ID" value="ARS36005.1"/>
    <property type="molecule type" value="Genomic_DNA"/>
</dbReference>
<dbReference type="PANTHER" id="PTHR43335">
    <property type="entry name" value="ABC TRANSPORTER, ATP-BINDING PROTEIN"/>
    <property type="match status" value="1"/>
</dbReference>
<organism evidence="6 7">
    <name type="scientific">Pontibacter actiniarum</name>
    <dbReference type="NCBI Taxonomy" id="323450"/>
    <lineage>
        <taxon>Bacteria</taxon>
        <taxon>Pseudomonadati</taxon>
        <taxon>Bacteroidota</taxon>
        <taxon>Cytophagia</taxon>
        <taxon>Cytophagales</taxon>
        <taxon>Hymenobacteraceae</taxon>
        <taxon>Pontibacter</taxon>
    </lineage>
</organism>
<evidence type="ECO:0000256" key="4">
    <source>
        <dbReference type="ARBA" id="ARBA00022840"/>
    </source>
</evidence>
<evidence type="ECO:0000313" key="7">
    <source>
        <dbReference type="Proteomes" id="UP000266292"/>
    </source>
</evidence>
<proteinExistence type="inferred from homology"/>
<gene>
    <name evidence="6" type="ORF">CA264_11480</name>
</gene>
<evidence type="ECO:0000256" key="1">
    <source>
        <dbReference type="ARBA" id="ARBA00005417"/>
    </source>
</evidence>
<keyword evidence="7" id="KW-1185">Reference proteome</keyword>
<dbReference type="GO" id="GO:0016887">
    <property type="term" value="F:ATP hydrolysis activity"/>
    <property type="evidence" value="ECO:0007669"/>
    <property type="project" value="InterPro"/>
</dbReference>
<keyword evidence="3" id="KW-0547">Nucleotide-binding</keyword>
<reference evidence="7" key="1">
    <citation type="submission" date="2017-05" db="EMBL/GenBank/DDBJ databases">
        <authorList>
            <person name="Ray J."/>
            <person name="Price M."/>
            <person name="Deutschbauer A."/>
        </authorList>
    </citation>
    <scope>NUCLEOTIDE SEQUENCE [LARGE SCALE GENOMIC DNA]</scope>
    <source>
        <strain evidence="7">DSM 19842</strain>
    </source>
</reference>
<sequence length="321" mass="35631">MEDTIARIQNLSHRYSKDWAVKDISFSIQNRGILGLLGSNGAGKSTTMNILCGVINQTQGEVYIDNINVRENPVEAKKLIGFLPQKAPLHLELTVDEYLTHCAHMRSIPKSEIKDALELAKAKCGISHFSKRVLKNLSGGYQQRVGLAQAIIHNPKLVVLDEPTNGLDPNQILEVRKLIREIAEDRAVILSTHILSEVQATCDNIVMIEHGEIVFADTLYAFNNYIEPNTLVMEVDLPPTAEDLYAIPGVTDVYFITKNKIRLQFSTGPDITKTVIQASMVHGWALSEIYLEKSSLDGIFAQLSKKHPVPAGKPAQELINQ</sequence>
<comment type="similarity">
    <text evidence="1">Belongs to the ABC transporter superfamily.</text>
</comment>
<dbReference type="Proteomes" id="UP000266292">
    <property type="component" value="Chromosome"/>
</dbReference>
<keyword evidence="4 6" id="KW-0067">ATP-binding</keyword>
<name>A0A1X9YSZ6_9BACT</name>
<dbReference type="PROSITE" id="PS50893">
    <property type="entry name" value="ABC_TRANSPORTER_2"/>
    <property type="match status" value="1"/>
</dbReference>
<dbReference type="InterPro" id="IPR027417">
    <property type="entry name" value="P-loop_NTPase"/>
</dbReference>
<keyword evidence="2" id="KW-0813">Transport</keyword>
<dbReference type="GO" id="GO:0005524">
    <property type="term" value="F:ATP binding"/>
    <property type="evidence" value="ECO:0007669"/>
    <property type="project" value="UniProtKB-KW"/>
</dbReference>
<dbReference type="OrthoDB" id="9785229at2"/>
<dbReference type="Pfam" id="PF00005">
    <property type="entry name" value="ABC_tran"/>
    <property type="match status" value="1"/>
</dbReference>
<dbReference type="SMART" id="SM00382">
    <property type="entry name" value="AAA"/>
    <property type="match status" value="1"/>
</dbReference>
<dbReference type="RefSeq" id="WP_025607298.1">
    <property type="nucleotide sequence ID" value="NZ_CP021235.1"/>
</dbReference>
<evidence type="ECO:0000256" key="2">
    <source>
        <dbReference type="ARBA" id="ARBA00022448"/>
    </source>
</evidence>
<protein>
    <submittedName>
        <fullName evidence="6">Multidrug ABC transporter ATP-binding protein</fullName>
    </submittedName>
</protein>
<evidence type="ECO:0000259" key="5">
    <source>
        <dbReference type="PROSITE" id="PS50893"/>
    </source>
</evidence>
<accession>A0A1X9YSZ6</accession>